<keyword evidence="2" id="KW-0378">Hydrolase</keyword>
<protein>
    <submittedName>
        <fullName evidence="2">HD phosphohydrolase domain-containing protein</fullName>
    </submittedName>
</protein>
<comment type="caution">
    <text evidence="2">The sequence shown here is derived from an EMBL/GenBank/DDBJ whole genome shotgun (WGS) entry which is preliminary data.</text>
</comment>
<sequence>MDDSFEVFGERGGKTINDPIHGHYTLPDYAFQMIDTPQFQRLRDLKQLGTSYYVFPGAVHHRFEHCLGVARLANKMISQIRHKQPELQVTDREEKLVTLAGLCHDLGHGPFSHAFEEWLLMYKGIKWHHEDMSKTMLSHMIDENQIDMEQEDINFLKQLITGKERESTREKQFLFDIVANMRNSIDVDKFDYLARDCLFSGIKSSYDWARLVHHCRVIEDEICFNAKEVYNIYEMFHTRYSMHKRVYTHRVVKSIEFMISDALTLADPYLNISSAIEDPAEFTLLSDSILKTIETSKDPNLKESRDIISKIRKRQLYGSAGEVLVPPNQHEDITSVRVEDIIQHDSSLQPNDVIVDHVVMNYAMRDKNPVNHTHFFSKYNPNQKFLMQKEEVSLLIPNQFRESYVRIFVRDEKKVREETKGLVHGRQRLAAQRAFNKYLESRNCNPSPLRMMPDPVTKGREGVIHQRQLHF</sequence>
<dbReference type="GO" id="GO:0005634">
    <property type="term" value="C:nucleus"/>
    <property type="evidence" value="ECO:0007669"/>
    <property type="project" value="TreeGrafter"/>
</dbReference>
<dbReference type="InterPro" id="IPR050135">
    <property type="entry name" value="dGTPase-like"/>
</dbReference>
<dbReference type="GO" id="GO:0008832">
    <property type="term" value="F:dGTPase activity"/>
    <property type="evidence" value="ECO:0007669"/>
    <property type="project" value="TreeGrafter"/>
</dbReference>
<dbReference type="SMART" id="SM00471">
    <property type="entry name" value="HDc"/>
    <property type="match status" value="1"/>
</dbReference>
<dbReference type="FunFam" id="1.10.3210.10:FF:000030">
    <property type="entry name" value="Deoxynucleoside triphosphate triphosphohydrolase SAMHD1 homolog"/>
    <property type="match status" value="1"/>
</dbReference>
<dbReference type="Pfam" id="PF19276">
    <property type="entry name" value="HD_assoc_2"/>
    <property type="match status" value="1"/>
</dbReference>
<dbReference type="InterPro" id="IPR003607">
    <property type="entry name" value="HD/PDEase_dom"/>
</dbReference>
<proteinExistence type="predicted"/>
<evidence type="ECO:0000313" key="2">
    <source>
        <dbReference type="EMBL" id="PRP74387.1"/>
    </source>
</evidence>
<dbReference type="CDD" id="cd00077">
    <property type="entry name" value="HDc"/>
    <property type="match status" value="1"/>
</dbReference>
<dbReference type="Proteomes" id="UP000241769">
    <property type="component" value="Unassembled WGS sequence"/>
</dbReference>
<dbReference type="InterPro" id="IPR045509">
    <property type="entry name" value="HD_assoc_2"/>
</dbReference>
<dbReference type="Gene3D" id="3.30.70.2760">
    <property type="match status" value="1"/>
</dbReference>
<dbReference type="PANTHER" id="PTHR11373">
    <property type="entry name" value="DEOXYNUCLEOSIDE TRIPHOSPHATE TRIPHOSPHOHYDROLASE"/>
    <property type="match status" value="1"/>
</dbReference>
<dbReference type="Gene3D" id="1.10.3210.10">
    <property type="entry name" value="Hypothetical protein af1432"/>
    <property type="match status" value="1"/>
</dbReference>
<reference evidence="2 3" key="1">
    <citation type="journal article" date="2018" name="Genome Biol. Evol.">
        <title>Multiple Roots of Fruiting Body Formation in Amoebozoa.</title>
        <authorList>
            <person name="Hillmann F."/>
            <person name="Forbes G."/>
            <person name="Novohradska S."/>
            <person name="Ferling I."/>
            <person name="Riege K."/>
            <person name="Groth M."/>
            <person name="Westermann M."/>
            <person name="Marz M."/>
            <person name="Spaller T."/>
            <person name="Winckler T."/>
            <person name="Schaap P."/>
            <person name="Glockner G."/>
        </authorList>
    </citation>
    <scope>NUCLEOTIDE SEQUENCE [LARGE SCALE GENOMIC DNA]</scope>
    <source>
        <strain evidence="2 3">Jena</strain>
    </source>
</reference>
<dbReference type="Pfam" id="PF01966">
    <property type="entry name" value="HD"/>
    <property type="match status" value="1"/>
</dbReference>
<feature type="domain" description="HD" evidence="1">
    <location>
        <begin position="62"/>
        <end position="193"/>
    </location>
</feature>
<dbReference type="OrthoDB" id="9991235at2759"/>
<dbReference type="PANTHER" id="PTHR11373:SF4">
    <property type="entry name" value="DEOXYNUCLEOSIDE TRIPHOSPHATE TRIPHOSPHOHYDROLASE SAMHD1"/>
    <property type="match status" value="1"/>
</dbReference>
<accession>A0A2P6MRR0</accession>
<dbReference type="PROSITE" id="PS51831">
    <property type="entry name" value="HD"/>
    <property type="match status" value="1"/>
</dbReference>
<dbReference type="GO" id="GO:0006203">
    <property type="term" value="P:dGTP catabolic process"/>
    <property type="evidence" value="ECO:0007669"/>
    <property type="project" value="TreeGrafter"/>
</dbReference>
<name>A0A2P6MRR0_9EUKA</name>
<evidence type="ECO:0000313" key="3">
    <source>
        <dbReference type="Proteomes" id="UP000241769"/>
    </source>
</evidence>
<dbReference type="AlphaFoldDB" id="A0A2P6MRR0"/>
<dbReference type="FunCoup" id="A0A2P6MRR0">
    <property type="interactions" value="182"/>
</dbReference>
<dbReference type="SUPFAM" id="SSF109604">
    <property type="entry name" value="HD-domain/PDEase-like"/>
    <property type="match status" value="1"/>
</dbReference>
<evidence type="ECO:0000259" key="1">
    <source>
        <dbReference type="PROSITE" id="PS51831"/>
    </source>
</evidence>
<dbReference type="STRING" id="1890364.A0A2P6MRR0"/>
<gene>
    <name evidence="2" type="ORF">PROFUN_10285</name>
</gene>
<dbReference type="EMBL" id="MDYQ01000464">
    <property type="protein sequence ID" value="PRP74387.1"/>
    <property type="molecule type" value="Genomic_DNA"/>
</dbReference>
<dbReference type="InterPro" id="IPR006674">
    <property type="entry name" value="HD_domain"/>
</dbReference>
<keyword evidence="3" id="KW-1185">Reference proteome</keyword>
<dbReference type="InParanoid" id="A0A2P6MRR0"/>
<organism evidence="2 3">
    <name type="scientific">Planoprotostelium fungivorum</name>
    <dbReference type="NCBI Taxonomy" id="1890364"/>
    <lineage>
        <taxon>Eukaryota</taxon>
        <taxon>Amoebozoa</taxon>
        <taxon>Evosea</taxon>
        <taxon>Variosea</taxon>
        <taxon>Cavosteliida</taxon>
        <taxon>Cavosteliaceae</taxon>
        <taxon>Planoprotostelium</taxon>
    </lineage>
</organism>